<reference evidence="2" key="1">
    <citation type="submission" date="2019-12" db="EMBL/GenBank/DDBJ databases">
        <authorList>
            <person name="Cremers G."/>
        </authorList>
    </citation>
    <scope>NUCLEOTIDE SEQUENCE</scope>
    <source>
        <strain evidence="2">Mbul1</strain>
    </source>
</reference>
<sequence length="498" mass="55782">MDHDTKLIDTSLIIDPVASPANESYRRTMRKLKGFASAGRWLKLLLAAKKSESPVAHPYFIDYQLRAALELGDEVEIKRCCAESRQIDDADRVIKLASLITKWKRPLDAAEMLNGLPADFKSDKARRLAVRLKKMPEDRVTRRNVRRLVSRFIPPRAARTETITHRFPTDSEIFSVPPSRIEVVRLEGVEPKIEELVKTLFTKFEVRLERKKFPVVTEYRDVFTNELGMIWSADGSVFQATTGAGPSVTDPTSVPLFDTAFSCAGRHKGYFEWIVRRLSGLAWRLDPSTPDCPILLRKQHLSLAKDALGALGIAEDKLVAIEGPVFCRQLYVGYGEIGVLPRRDAFQGTYGALIAAAEHQNDREMPRRFYISRRDSARRSMAGELEFETALAERGITPMVLSELGLLDKINLFRDAELVIGAHGAGLSHLVFAKPGVRVIEIAPTTLAKSKMLGVQTCFTRLSVVYGHHHTFMLQPMDSVTSEWSPNIADIDRVLAAG</sequence>
<protein>
    <recommendedName>
        <fullName evidence="1">Glycosyltransferase 61 catalytic domain-containing protein</fullName>
    </recommendedName>
</protein>
<evidence type="ECO:0000313" key="2">
    <source>
        <dbReference type="EMBL" id="CAA2107693.1"/>
    </source>
</evidence>
<gene>
    <name evidence="2" type="ORF">MBUL_04288</name>
</gene>
<dbReference type="InterPro" id="IPR049625">
    <property type="entry name" value="Glyco_transf_61_cat"/>
</dbReference>
<accession>A0A679JFY8</accession>
<dbReference type="Pfam" id="PF04577">
    <property type="entry name" value="Glyco_transf_61"/>
    <property type="match status" value="1"/>
</dbReference>
<feature type="domain" description="Glycosyltransferase 61 catalytic" evidence="1">
    <location>
        <begin position="298"/>
        <end position="440"/>
    </location>
</feature>
<proteinExistence type="predicted"/>
<dbReference type="EMBL" id="LR743504">
    <property type="protein sequence ID" value="CAA2107693.1"/>
    <property type="molecule type" value="Genomic_DNA"/>
</dbReference>
<dbReference type="AlphaFoldDB" id="A0A679JFY8"/>
<evidence type="ECO:0000259" key="1">
    <source>
        <dbReference type="Pfam" id="PF04577"/>
    </source>
</evidence>
<organism evidence="2">
    <name type="scientific">Methylobacterium bullatum</name>
    <dbReference type="NCBI Taxonomy" id="570505"/>
    <lineage>
        <taxon>Bacteria</taxon>
        <taxon>Pseudomonadati</taxon>
        <taxon>Pseudomonadota</taxon>
        <taxon>Alphaproteobacteria</taxon>
        <taxon>Hyphomicrobiales</taxon>
        <taxon>Methylobacteriaceae</taxon>
        <taxon>Methylobacterium</taxon>
    </lineage>
</organism>
<name>A0A679JFY8_9HYPH</name>
<dbReference type="GO" id="GO:0016757">
    <property type="term" value="F:glycosyltransferase activity"/>
    <property type="evidence" value="ECO:0007669"/>
    <property type="project" value="InterPro"/>
</dbReference>